<dbReference type="OrthoDB" id="8767764at2759"/>
<reference evidence="4" key="3">
    <citation type="submission" date="2022-01" db="EMBL/GenBank/DDBJ databases">
        <authorList>
            <person name="Rubenstein D.R."/>
        </authorList>
    </citation>
    <scope>NUCLEOTIDE SEQUENCE</scope>
    <source>
        <strain evidence="4">SS15</strain>
        <tissue evidence="4">Liver</tissue>
    </source>
</reference>
<protein>
    <recommendedName>
        <fullName evidence="6">MDFI2 protein</fullName>
    </recommendedName>
</protein>
<evidence type="ECO:0000313" key="4">
    <source>
        <dbReference type="EMBL" id="KAI1234562.1"/>
    </source>
</evidence>
<feature type="non-terminal residue" evidence="3">
    <location>
        <position position="1"/>
    </location>
</feature>
<reference evidence="4 5" key="2">
    <citation type="journal article" date="2021" name="J. Hered.">
        <title>Feather Gene Expression Elucidates the Developmental Basis of Plumage Iridescence in African Starlings.</title>
        <authorList>
            <person name="Rubenstein D.R."/>
            <person name="Corvelo A."/>
            <person name="MacManes M.D."/>
            <person name="Maia R."/>
            <person name="Narzisi G."/>
            <person name="Rousaki A."/>
            <person name="Vandenabeele P."/>
            <person name="Shawkey M.D."/>
            <person name="Solomon J."/>
        </authorList>
    </citation>
    <scope>NUCLEOTIDE SEQUENCE [LARGE SCALE GENOMIC DNA]</scope>
    <source>
        <strain evidence="4">SS15</strain>
    </source>
</reference>
<dbReference type="EMBL" id="JADDUC010000016">
    <property type="protein sequence ID" value="KAG0127207.1"/>
    <property type="molecule type" value="Genomic_DNA"/>
</dbReference>
<accession>A0A835NYK3</accession>
<comment type="caution">
    <text evidence="3">The sequence shown here is derived from an EMBL/GenBank/DDBJ whole genome shotgun (WGS) entry which is preliminary data.</text>
</comment>
<comment type="similarity">
    <text evidence="1">Belongs to the MDFI family.</text>
</comment>
<proteinExistence type="inferred from homology"/>
<evidence type="ECO:0000256" key="2">
    <source>
        <dbReference type="SAM" id="MobiDB-lite"/>
    </source>
</evidence>
<dbReference type="Pfam" id="PF15316">
    <property type="entry name" value="MDFI"/>
    <property type="match status" value="1"/>
</dbReference>
<dbReference type="InterPro" id="IPR026134">
    <property type="entry name" value="MDFI/MDFIC"/>
</dbReference>
<evidence type="ECO:0008006" key="6">
    <source>
        <dbReference type="Google" id="ProtNLM"/>
    </source>
</evidence>
<evidence type="ECO:0000313" key="5">
    <source>
        <dbReference type="Proteomes" id="UP000618051"/>
    </source>
</evidence>
<dbReference type="GO" id="GO:0010468">
    <property type="term" value="P:regulation of gene expression"/>
    <property type="evidence" value="ECO:0007669"/>
    <property type="project" value="UniProtKB-ARBA"/>
</dbReference>
<keyword evidence="5" id="KW-1185">Reference proteome</keyword>
<dbReference type="PANTHER" id="PTHR15304">
    <property type="entry name" value="MYOD FAMILY INHIBITOR"/>
    <property type="match status" value="1"/>
</dbReference>
<dbReference type="EMBL" id="JADDUC020000015">
    <property type="protein sequence ID" value="KAI1234562.1"/>
    <property type="molecule type" value="Genomic_DNA"/>
</dbReference>
<dbReference type="AlphaFoldDB" id="A0A835NYK3"/>
<feature type="compositionally biased region" description="Basic and acidic residues" evidence="2">
    <location>
        <begin position="143"/>
        <end position="163"/>
    </location>
</feature>
<feature type="region of interest" description="Disordered" evidence="2">
    <location>
        <begin position="1"/>
        <end position="22"/>
    </location>
</feature>
<dbReference type="Proteomes" id="UP000618051">
    <property type="component" value="Unassembled WGS sequence"/>
</dbReference>
<name>A0A835NYK3_9PASS</name>
<evidence type="ECO:0000313" key="3">
    <source>
        <dbReference type="EMBL" id="KAG0127207.1"/>
    </source>
</evidence>
<dbReference type="PANTHER" id="PTHR15304:SF2">
    <property type="entry name" value="MYOD FAMILY INHIBITOR DOMAIN-CONTAINING PROTEIN 2"/>
    <property type="match status" value="1"/>
</dbReference>
<reference evidence="3" key="1">
    <citation type="submission" date="2020-10" db="EMBL/GenBank/DDBJ databases">
        <title>Feather gene expression reveals the developmental basis of iridescence in African starlings.</title>
        <authorList>
            <person name="Rubenstein D.R."/>
        </authorList>
    </citation>
    <scope>NUCLEOTIDE SEQUENCE</scope>
    <source>
        <strain evidence="3">SS15</strain>
        <tissue evidence="3">Liver</tissue>
    </source>
</reference>
<feature type="region of interest" description="Disordered" evidence="2">
    <location>
        <begin position="134"/>
        <end position="163"/>
    </location>
</feature>
<gene>
    <name evidence="4" type="ORF">IHE44_0003619</name>
    <name evidence="3" type="ORF">IHE44_003154</name>
</gene>
<sequence>EEIEVQETETQQDKSGTTQQAGRECTAHPFGLLVCGNAGHQQPARDPAKISSARRLNPAALCPGLDIQMSEDKTDKVKIKAAESFEHDKQNISWLKKVAKGDSCAKPLLFDIYPSSILFSSLHQDRRTSSLPLLALPGVTPSSEDHHPDNQLTNEKHTDEKPMKGIVMSSVAEFSITDTSSKGTKNEKKLSDASRSSIASLEKCREFTYIEDDASVHQRDSDDECATLILACLFCQFWDFLIMLPDTCEHWLTDTCCPSNRYYQTSDEDHGNNDCNCDCDIDCSLFESCHETGECLELAMEISEVCYR</sequence>
<evidence type="ECO:0000256" key="1">
    <source>
        <dbReference type="ARBA" id="ARBA00025778"/>
    </source>
</evidence>
<organism evidence="3">
    <name type="scientific">Lamprotornis superbus</name>
    <dbReference type="NCBI Taxonomy" id="245042"/>
    <lineage>
        <taxon>Eukaryota</taxon>
        <taxon>Metazoa</taxon>
        <taxon>Chordata</taxon>
        <taxon>Craniata</taxon>
        <taxon>Vertebrata</taxon>
        <taxon>Euteleostomi</taxon>
        <taxon>Archelosauria</taxon>
        <taxon>Archosauria</taxon>
        <taxon>Dinosauria</taxon>
        <taxon>Saurischia</taxon>
        <taxon>Theropoda</taxon>
        <taxon>Coelurosauria</taxon>
        <taxon>Aves</taxon>
        <taxon>Neognathae</taxon>
        <taxon>Neoaves</taxon>
        <taxon>Telluraves</taxon>
        <taxon>Australaves</taxon>
        <taxon>Passeriformes</taxon>
        <taxon>Sturnidae</taxon>
        <taxon>Lamprotornis</taxon>
    </lineage>
</organism>